<dbReference type="Proteomes" id="UP000204410">
    <property type="component" value="Genome"/>
</dbReference>
<dbReference type="KEGG" id="vg:26040138"/>
<protein>
    <recommendedName>
        <fullName evidence="3">2b protein</fullName>
    </recommendedName>
</protein>
<evidence type="ECO:0000313" key="1">
    <source>
        <dbReference type="EMBL" id="ALF95059.1"/>
    </source>
</evidence>
<dbReference type="RefSeq" id="YP_009165998.1">
    <property type="nucleotide sequence ID" value="NC_027929.1"/>
</dbReference>
<accession>A0A0N9H7V0</accession>
<evidence type="ECO:0000313" key="2">
    <source>
        <dbReference type="Proteomes" id="UP000204410"/>
    </source>
</evidence>
<organism evidence="1 2">
    <name type="scientific">Privet ringspot virus</name>
    <dbReference type="NCBI Taxonomy" id="2169960"/>
    <lineage>
        <taxon>Viruses</taxon>
        <taxon>Riboviria</taxon>
        <taxon>Orthornavirae</taxon>
        <taxon>Kitrinoviricota</taxon>
        <taxon>Alsuviricetes</taxon>
        <taxon>Martellivirales</taxon>
        <taxon>Bromoviridae</taxon>
        <taxon>Ilarvirus</taxon>
        <taxon>Ilarvirus PrRSV</taxon>
    </lineage>
</organism>
<keyword evidence="2" id="KW-1185">Reference proteome</keyword>
<sequence>MKTIIFCVMLLFPAMYAELMQVENPPIASNVPNPNLDLRPNEQSVNLNPDETLHVSATGQDNAQIPTDFTMEEKSPPGRLGSLCIDCAVENLPEAAFLVKVPKLNINFEVQSFPSSRLIFSNLAEKVRSIPFVRSFGIPNVEQRMQLSSLGKVDVHISIPKFGWSQTLKLSDVVAGFNFPKIPTINPKVDSCVGECSDQ</sequence>
<dbReference type="GeneID" id="26040138"/>
<evidence type="ECO:0008006" key="3">
    <source>
        <dbReference type="Google" id="ProtNLM"/>
    </source>
</evidence>
<reference evidence="1 2" key="1">
    <citation type="journal article" date="2015" name="Phytopathology">
        <title>A novel ilarvirus is associated with privet necrotic ringspot disease in the southern USA.</title>
        <authorList>
            <person name="Aboughanem-Sabanadzovic N."/>
            <person name="Tzanetakis I."/>
            <person name="Lawrence A."/>
            <person name="Stephenson R.C."/>
            <person name="Sabanadzovic S."/>
        </authorList>
    </citation>
    <scope>NUCLEOTIDE SEQUENCE [LARGE SCALE GENOMIC DNA]</scope>
    <source>
        <strain evidence="1">Win-01</strain>
    </source>
</reference>
<dbReference type="EMBL" id="KT290040">
    <property type="protein sequence ID" value="ALF95059.1"/>
    <property type="molecule type" value="Genomic_RNA"/>
</dbReference>
<name>A0A0N9H7V0_9BROM</name>
<proteinExistence type="predicted"/>